<dbReference type="EMBL" id="SZYD01000008">
    <property type="protein sequence ID" value="KAD5507655.1"/>
    <property type="molecule type" value="Genomic_DNA"/>
</dbReference>
<comment type="caution">
    <text evidence="6">The sequence shown here is derived from an EMBL/GenBank/DDBJ whole genome shotgun (WGS) entry which is preliminary data.</text>
</comment>
<dbReference type="CDD" id="cd11566">
    <property type="entry name" value="eIF1_SUI1"/>
    <property type="match status" value="1"/>
</dbReference>
<proteinExistence type="inferred from homology"/>
<evidence type="ECO:0000256" key="3">
    <source>
        <dbReference type="ARBA" id="ARBA00022845"/>
    </source>
</evidence>
<name>A0A5N6NWM9_9ASTR</name>
<dbReference type="PANTHER" id="PTHR10388">
    <property type="entry name" value="EUKARYOTIC TRANSLATION INITIATION FACTOR SUI1"/>
    <property type="match status" value="1"/>
</dbReference>
<sequence>MVDIEVQIPSAFDPFADVDQDSSGGAGVKEYVHIRIQQRNGRKSLTTVQGLKKELSYEKILKDLKKEFCCNGTVVQDKELGKVIQLQGDQRKNVSTFLAKIGINRRLIVSRSTAVKAERNQPQIGRFPTILRTGYEHKPSIYGVNDDSEMDWQRRCERSMIPTNSRSRKPKDDLNLLHQFHIVYKLYLVSVHFSISSMVTLHTKEFILLDSYVPFKKYTYEKNLV</sequence>
<reference evidence="6 7" key="1">
    <citation type="submission" date="2019-05" db="EMBL/GenBank/DDBJ databases">
        <title>Mikania micrantha, genome provides insights into the molecular mechanism of rapid growth.</title>
        <authorList>
            <person name="Liu B."/>
        </authorList>
    </citation>
    <scope>NUCLEOTIDE SEQUENCE [LARGE SCALE GENOMIC DNA]</scope>
    <source>
        <strain evidence="6">NLD-2019</strain>
        <tissue evidence="6">Leaf</tissue>
    </source>
</reference>
<dbReference type="GO" id="GO:0003729">
    <property type="term" value="F:mRNA binding"/>
    <property type="evidence" value="ECO:0007669"/>
    <property type="project" value="UniProtKB-ARBA"/>
</dbReference>
<evidence type="ECO:0000259" key="5">
    <source>
        <dbReference type="PROSITE" id="PS50296"/>
    </source>
</evidence>
<dbReference type="AlphaFoldDB" id="A0A5N6NWM9"/>
<evidence type="ECO:0000313" key="6">
    <source>
        <dbReference type="EMBL" id="KAD5507655.1"/>
    </source>
</evidence>
<evidence type="ECO:0000256" key="2">
    <source>
        <dbReference type="ARBA" id="ARBA00005422"/>
    </source>
</evidence>
<dbReference type="Proteomes" id="UP000326396">
    <property type="component" value="Linkage Group LG16"/>
</dbReference>
<dbReference type="Pfam" id="PF01253">
    <property type="entry name" value="SUI1"/>
    <property type="match status" value="1"/>
</dbReference>
<dbReference type="PROSITE" id="PS50296">
    <property type="entry name" value="SUI1"/>
    <property type="match status" value="1"/>
</dbReference>
<dbReference type="GO" id="GO:0006417">
    <property type="term" value="P:regulation of translation"/>
    <property type="evidence" value="ECO:0007669"/>
    <property type="project" value="UniProtKB-KW"/>
</dbReference>
<comment type="function">
    <text evidence="1">Probably involved in translation.</text>
</comment>
<evidence type="ECO:0000256" key="4">
    <source>
        <dbReference type="ARBA" id="ARBA00022917"/>
    </source>
</evidence>
<evidence type="ECO:0000313" key="7">
    <source>
        <dbReference type="Proteomes" id="UP000326396"/>
    </source>
</evidence>
<dbReference type="InterPro" id="IPR036877">
    <property type="entry name" value="SUI1_dom_sf"/>
</dbReference>
<comment type="similarity">
    <text evidence="2">Belongs to the SUI1 family.</text>
</comment>
<dbReference type="Gene3D" id="3.30.780.10">
    <property type="entry name" value="SUI1-like domain"/>
    <property type="match status" value="1"/>
</dbReference>
<dbReference type="NCBIfam" id="TIGR01160">
    <property type="entry name" value="SUI1_MOF2"/>
    <property type="match status" value="1"/>
</dbReference>
<accession>A0A5N6NWM9</accession>
<keyword evidence="3" id="KW-0810">Translation regulation</keyword>
<gene>
    <name evidence="6" type="ORF">E3N88_15358</name>
</gene>
<dbReference type="OrthoDB" id="10248435at2759"/>
<protein>
    <recommendedName>
        <fullName evidence="5">SUI1 domain-containing protein</fullName>
    </recommendedName>
</protein>
<dbReference type="InterPro" id="IPR005874">
    <property type="entry name" value="SUI1_euk"/>
</dbReference>
<dbReference type="FunFam" id="3.30.780.10:FF:000001">
    <property type="entry name" value="Eukaryotic translation initiation factor SUI1"/>
    <property type="match status" value="1"/>
</dbReference>
<keyword evidence="4" id="KW-0648">Protein biosynthesis</keyword>
<keyword evidence="7" id="KW-1185">Reference proteome</keyword>
<dbReference type="SUPFAM" id="SSF55159">
    <property type="entry name" value="eIF1-like"/>
    <property type="match status" value="1"/>
</dbReference>
<feature type="domain" description="SUI1" evidence="5">
    <location>
        <begin position="32"/>
        <end position="102"/>
    </location>
</feature>
<dbReference type="GO" id="GO:0003743">
    <property type="term" value="F:translation initiation factor activity"/>
    <property type="evidence" value="ECO:0007669"/>
    <property type="project" value="InterPro"/>
</dbReference>
<dbReference type="InterPro" id="IPR001950">
    <property type="entry name" value="SUI1"/>
</dbReference>
<organism evidence="6 7">
    <name type="scientific">Mikania micrantha</name>
    <name type="common">bitter vine</name>
    <dbReference type="NCBI Taxonomy" id="192012"/>
    <lineage>
        <taxon>Eukaryota</taxon>
        <taxon>Viridiplantae</taxon>
        <taxon>Streptophyta</taxon>
        <taxon>Embryophyta</taxon>
        <taxon>Tracheophyta</taxon>
        <taxon>Spermatophyta</taxon>
        <taxon>Magnoliopsida</taxon>
        <taxon>eudicotyledons</taxon>
        <taxon>Gunneridae</taxon>
        <taxon>Pentapetalae</taxon>
        <taxon>asterids</taxon>
        <taxon>campanulids</taxon>
        <taxon>Asterales</taxon>
        <taxon>Asteraceae</taxon>
        <taxon>Asteroideae</taxon>
        <taxon>Heliantheae alliance</taxon>
        <taxon>Eupatorieae</taxon>
        <taxon>Mikania</taxon>
    </lineage>
</organism>
<evidence type="ECO:0000256" key="1">
    <source>
        <dbReference type="ARBA" id="ARBA00003130"/>
    </source>
</evidence>